<reference evidence="2 3" key="1">
    <citation type="journal article" date="2012" name="Int. J. Syst. Evol. Microbiol.">
        <title>Flammeovirga pacifica sp. nov., isolated from deep-sea sediment.</title>
        <authorList>
            <person name="Xu H."/>
            <person name="Fu Y."/>
            <person name="Yang N."/>
            <person name="Ding Z."/>
            <person name="Lai Q."/>
            <person name="Zeng R."/>
        </authorList>
    </citation>
    <scope>NUCLEOTIDE SEQUENCE [LARGE SCALE GENOMIC DNA]</scope>
    <source>
        <strain evidence="3">DSM 24597 / LMG 26175 / WPAGA1</strain>
    </source>
</reference>
<dbReference type="InterPro" id="IPR001173">
    <property type="entry name" value="Glyco_trans_2-like"/>
</dbReference>
<dbReference type="AlphaFoldDB" id="A0A1S1YV77"/>
<proteinExistence type="predicted"/>
<dbReference type="SUPFAM" id="SSF53448">
    <property type="entry name" value="Nucleotide-diphospho-sugar transferases"/>
    <property type="match status" value="1"/>
</dbReference>
<dbReference type="PANTHER" id="PTHR22916:SF3">
    <property type="entry name" value="UDP-GLCNAC:BETAGAL BETA-1,3-N-ACETYLGLUCOSAMINYLTRANSFERASE-LIKE PROTEIN 1"/>
    <property type="match status" value="1"/>
</dbReference>
<accession>A0A1S1YV77</accession>
<dbReference type="GO" id="GO:0016758">
    <property type="term" value="F:hexosyltransferase activity"/>
    <property type="evidence" value="ECO:0007669"/>
    <property type="project" value="UniProtKB-ARBA"/>
</dbReference>
<dbReference type="Pfam" id="PF00535">
    <property type="entry name" value="Glycos_transf_2"/>
    <property type="match status" value="1"/>
</dbReference>
<gene>
    <name evidence="2" type="ORF">NH26_00430</name>
</gene>
<keyword evidence="3" id="KW-1185">Reference proteome</keyword>
<evidence type="ECO:0000313" key="3">
    <source>
        <dbReference type="Proteomes" id="UP000179797"/>
    </source>
</evidence>
<protein>
    <recommendedName>
        <fullName evidence="1">Glycosyltransferase 2-like domain-containing protein</fullName>
    </recommendedName>
</protein>
<evidence type="ECO:0000313" key="2">
    <source>
        <dbReference type="EMBL" id="OHX64917.1"/>
    </source>
</evidence>
<feature type="domain" description="Glycosyltransferase 2-like" evidence="1">
    <location>
        <begin position="5"/>
        <end position="135"/>
    </location>
</feature>
<dbReference type="Proteomes" id="UP000179797">
    <property type="component" value="Unassembled WGS sequence"/>
</dbReference>
<dbReference type="PANTHER" id="PTHR22916">
    <property type="entry name" value="GLYCOSYLTRANSFERASE"/>
    <property type="match status" value="1"/>
</dbReference>
<dbReference type="InterPro" id="IPR029044">
    <property type="entry name" value="Nucleotide-diphossugar_trans"/>
</dbReference>
<organism evidence="2 3">
    <name type="scientific">Flammeovirga pacifica</name>
    <dbReference type="NCBI Taxonomy" id="915059"/>
    <lineage>
        <taxon>Bacteria</taxon>
        <taxon>Pseudomonadati</taxon>
        <taxon>Bacteroidota</taxon>
        <taxon>Cytophagia</taxon>
        <taxon>Cytophagales</taxon>
        <taxon>Flammeovirgaceae</taxon>
        <taxon>Flammeovirga</taxon>
    </lineage>
</organism>
<dbReference type="RefSeq" id="WP_052432068.1">
    <property type="nucleotide sequence ID" value="NZ_JRYR02000001.1"/>
</dbReference>
<dbReference type="CDD" id="cd06433">
    <property type="entry name" value="GT_2_WfgS_like"/>
    <property type="match status" value="1"/>
</dbReference>
<name>A0A1S1YV77_FLAPC</name>
<dbReference type="STRING" id="915059.NH26_00430"/>
<dbReference type="EMBL" id="JRYR02000001">
    <property type="protein sequence ID" value="OHX64917.1"/>
    <property type="molecule type" value="Genomic_DNA"/>
</dbReference>
<dbReference type="OrthoDB" id="9788101at2"/>
<evidence type="ECO:0000259" key="1">
    <source>
        <dbReference type="Pfam" id="PF00535"/>
    </source>
</evidence>
<sequence length="264" mass="30199">MAKVSIITISWNCESEIEGTLQSVISQDFSDMEYIVVDGNSNDNTLPIINKYKNNIDVLVSEPDKGIYDAMNKGTLLASGEYVIFMNAGDQFYDAQTLSTFFKKVVDQPDLIYGDHEVVYDHFVKIKKGGQPNDLWKGMICSHQAIFVKRQLLIEHPFEWKNWKISADFHFIYNRFIEGCSFQHISMNVAKYAAGGLSETSSIPSKLETWAIVKEHNQSPEVDAYYSKLIRYEKLVNIPRKLLGPKAFEFLMKLKNTLSGKEVR</sequence>
<comment type="caution">
    <text evidence="2">The sequence shown here is derived from an EMBL/GenBank/DDBJ whole genome shotgun (WGS) entry which is preliminary data.</text>
</comment>
<dbReference type="Gene3D" id="3.90.550.10">
    <property type="entry name" value="Spore Coat Polysaccharide Biosynthesis Protein SpsA, Chain A"/>
    <property type="match status" value="1"/>
</dbReference>